<keyword evidence="6" id="KW-1015">Disulfide bond</keyword>
<dbReference type="OrthoDB" id="1096141at2759"/>
<evidence type="ECO:0000256" key="3">
    <source>
        <dbReference type="ARBA" id="ARBA00022525"/>
    </source>
</evidence>
<keyword evidence="4" id="KW-0372">Hormone</keyword>
<sequence length="72" mass="7823">MKRSVICLLVICAAVVAIPVEGVKYIDFGALNPCMGPNPPPGCNPPGSHHKKPVPANEYRRGCTTIHRCRRD</sequence>
<protein>
    <submittedName>
        <fullName evidence="10 11">Protein RALF-like 11</fullName>
    </submittedName>
</protein>
<organism evidence="9 10">
    <name type="scientific">Raphanus sativus</name>
    <name type="common">Radish</name>
    <name type="synonym">Raphanus raphanistrum var. sativus</name>
    <dbReference type="NCBI Taxonomy" id="3726"/>
    <lineage>
        <taxon>Eukaryota</taxon>
        <taxon>Viridiplantae</taxon>
        <taxon>Streptophyta</taxon>
        <taxon>Embryophyta</taxon>
        <taxon>Tracheophyta</taxon>
        <taxon>Spermatophyta</taxon>
        <taxon>Magnoliopsida</taxon>
        <taxon>eudicotyledons</taxon>
        <taxon>Gunneridae</taxon>
        <taxon>Pentapetalae</taxon>
        <taxon>rosids</taxon>
        <taxon>malvids</taxon>
        <taxon>Brassicales</taxon>
        <taxon>Brassicaceae</taxon>
        <taxon>Brassiceae</taxon>
        <taxon>Raphanus</taxon>
    </lineage>
</organism>
<dbReference type="GO" id="GO:0005179">
    <property type="term" value="F:hormone activity"/>
    <property type="evidence" value="ECO:0007669"/>
    <property type="project" value="UniProtKB-KW"/>
</dbReference>
<dbReference type="RefSeq" id="XP_018438646.1">
    <property type="nucleotide sequence ID" value="XM_018583144.1"/>
</dbReference>
<dbReference type="KEGG" id="rsz:130505507"/>
<comment type="similarity">
    <text evidence="2">Belongs to the plant rapid alkalinization factor (RALF) family.</text>
</comment>
<evidence type="ECO:0000256" key="4">
    <source>
        <dbReference type="ARBA" id="ARBA00022702"/>
    </source>
</evidence>
<name>A0A6J0JU92_RAPSA</name>
<dbReference type="RefSeq" id="XP_056844704.1">
    <property type="nucleotide sequence ID" value="XM_056988724.1"/>
</dbReference>
<evidence type="ECO:0000256" key="1">
    <source>
        <dbReference type="ARBA" id="ARBA00004613"/>
    </source>
</evidence>
<evidence type="ECO:0000256" key="2">
    <source>
        <dbReference type="ARBA" id="ARBA00009178"/>
    </source>
</evidence>
<evidence type="ECO:0000313" key="11">
    <source>
        <dbReference type="RefSeq" id="XP_056844704.1"/>
    </source>
</evidence>
<evidence type="ECO:0000256" key="6">
    <source>
        <dbReference type="ARBA" id="ARBA00023157"/>
    </source>
</evidence>
<dbReference type="InterPro" id="IPR008801">
    <property type="entry name" value="RALF"/>
</dbReference>
<evidence type="ECO:0000256" key="5">
    <source>
        <dbReference type="ARBA" id="ARBA00022729"/>
    </source>
</evidence>
<keyword evidence="5 8" id="KW-0732">Signal</keyword>
<dbReference type="GO" id="GO:0040008">
    <property type="term" value="P:regulation of growth"/>
    <property type="evidence" value="ECO:0007669"/>
    <property type="project" value="UniProtKB-ARBA"/>
</dbReference>
<evidence type="ECO:0000313" key="12">
    <source>
        <dbReference type="RefSeq" id="XP_056856093.1"/>
    </source>
</evidence>
<keyword evidence="9" id="KW-1185">Reference proteome</keyword>
<dbReference type="GO" id="GO:0005576">
    <property type="term" value="C:extracellular region"/>
    <property type="evidence" value="ECO:0007669"/>
    <property type="project" value="UniProtKB-SubCell"/>
</dbReference>
<reference evidence="9" key="1">
    <citation type="journal article" date="2019" name="Database">
        <title>The radish genome database (RadishGD): an integrated information resource for radish genomics.</title>
        <authorList>
            <person name="Yu H.J."/>
            <person name="Baek S."/>
            <person name="Lee Y.J."/>
            <person name="Cho A."/>
            <person name="Mun J.H."/>
        </authorList>
    </citation>
    <scope>NUCLEOTIDE SEQUENCE [LARGE SCALE GENOMIC DNA]</scope>
    <source>
        <strain evidence="9">cv. WK10039</strain>
    </source>
</reference>
<evidence type="ECO:0000256" key="7">
    <source>
        <dbReference type="ARBA" id="ARBA00037228"/>
    </source>
</evidence>
<dbReference type="KEGG" id="rsz:108811087"/>
<evidence type="ECO:0000313" key="10">
    <source>
        <dbReference type="RefSeq" id="XP_018438646.1"/>
    </source>
</evidence>
<dbReference type="PANTHER" id="PTHR34270">
    <property type="entry name" value="PROTEIN RALF-LIKE 15-RELATED"/>
    <property type="match status" value="1"/>
</dbReference>
<proteinExistence type="inferred from homology"/>
<reference evidence="10 11" key="2">
    <citation type="submission" date="2025-04" db="UniProtKB">
        <authorList>
            <consortium name="RefSeq"/>
        </authorList>
    </citation>
    <scope>IDENTIFICATION</scope>
    <source>
        <tissue evidence="10 11">Leaf</tissue>
    </source>
</reference>
<feature type="chain" id="PRO_5044637585" evidence="8">
    <location>
        <begin position="23"/>
        <end position="72"/>
    </location>
</feature>
<feature type="signal peptide" evidence="8">
    <location>
        <begin position="1"/>
        <end position="22"/>
    </location>
</feature>
<evidence type="ECO:0000256" key="8">
    <source>
        <dbReference type="SAM" id="SignalP"/>
    </source>
</evidence>
<comment type="function">
    <text evidence="7">Cell signaling peptide that may regulate plant stress, growth, and development. Mediates a rapid alkalinization of extracellular space by mediating a transient increase in the cytoplasmic Ca(2+) concentration leading to a calcium-dependent signaling events through a cell surface receptor and a concomitant activation of some intracellular mitogen-activated protein kinases.</text>
</comment>
<gene>
    <name evidence="10" type="primary">LOC108811088</name>
    <name evidence="11" type="synonym">LOC108811087</name>
    <name evidence="12" type="synonym">LOC130505507</name>
</gene>
<dbReference type="AlphaFoldDB" id="A0A6J0JU92"/>
<accession>A0A6J0JU92</accession>
<dbReference type="PANTHER" id="PTHR34270:SF5">
    <property type="entry name" value="PROTEIN RALF-LIKE 10-RELATED"/>
    <property type="match status" value="1"/>
</dbReference>
<dbReference type="RefSeq" id="XP_056856093.1">
    <property type="nucleotide sequence ID" value="XM_057000113.1"/>
</dbReference>
<comment type="subcellular location">
    <subcellularLocation>
        <location evidence="1">Secreted</location>
    </subcellularLocation>
</comment>
<evidence type="ECO:0000313" key="9">
    <source>
        <dbReference type="Proteomes" id="UP000504610"/>
    </source>
</evidence>
<keyword evidence="3" id="KW-0964">Secreted</keyword>
<dbReference type="KEGG" id="rsz:108811088"/>
<dbReference type="Pfam" id="PF05498">
    <property type="entry name" value="RALF"/>
    <property type="match status" value="1"/>
</dbReference>
<dbReference type="Proteomes" id="UP000504610">
    <property type="component" value="Chromosome 6"/>
</dbReference>
<dbReference type="GeneID" id="108811088"/>